<dbReference type="OrthoDB" id="9797605at2"/>
<evidence type="ECO:0000256" key="10">
    <source>
        <dbReference type="ARBA" id="ARBA00022679"/>
    </source>
</evidence>
<evidence type="ECO:0000259" key="23">
    <source>
        <dbReference type="PROSITE" id="PS50885"/>
    </source>
</evidence>
<evidence type="ECO:0000256" key="16">
    <source>
        <dbReference type="ARBA" id="ARBA00023012"/>
    </source>
</evidence>
<keyword evidence="13 24" id="KW-0418">Kinase</keyword>
<keyword evidence="17" id="KW-0411">Iron-sulfur</keyword>
<dbReference type="PROSITE" id="PS50109">
    <property type="entry name" value="HIS_KIN"/>
    <property type="match status" value="1"/>
</dbReference>
<evidence type="ECO:0000256" key="2">
    <source>
        <dbReference type="ARBA" id="ARBA00001966"/>
    </source>
</evidence>
<evidence type="ECO:0000256" key="3">
    <source>
        <dbReference type="ARBA" id="ARBA00004370"/>
    </source>
</evidence>
<organism evidence="24 25">
    <name type="scientific">Massilia eurypsychrophila</name>
    <dbReference type="NCBI Taxonomy" id="1485217"/>
    <lineage>
        <taxon>Bacteria</taxon>
        <taxon>Pseudomonadati</taxon>
        <taxon>Pseudomonadota</taxon>
        <taxon>Betaproteobacteria</taxon>
        <taxon>Burkholderiales</taxon>
        <taxon>Oxalobacteraceae</taxon>
        <taxon>Telluria group</taxon>
        <taxon>Massilia</taxon>
    </lineage>
</organism>
<evidence type="ECO:0000256" key="6">
    <source>
        <dbReference type="ARBA" id="ARBA00017322"/>
    </source>
</evidence>
<keyword evidence="10" id="KW-0808">Transferase</keyword>
<dbReference type="EC" id="2.7.13.3" evidence="5"/>
<dbReference type="GO" id="GO:0000155">
    <property type="term" value="F:phosphorelay sensor kinase activity"/>
    <property type="evidence" value="ECO:0007669"/>
    <property type="project" value="InterPro"/>
</dbReference>
<evidence type="ECO:0000313" key="25">
    <source>
        <dbReference type="Proteomes" id="UP000230390"/>
    </source>
</evidence>
<comment type="subcellular location">
    <subcellularLocation>
        <location evidence="4">Cytoplasm</location>
    </subcellularLocation>
    <subcellularLocation>
        <location evidence="3">Membrane</location>
    </subcellularLocation>
</comment>
<dbReference type="Gene3D" id="3.30.565.10">
    <property type="entry name" value="Histidine kinase-like ATPase, C-terminal domain"/>
    <property type="match status" value="1"/>
</dbReference>
<dbReference type="SUPFAM" id="SSF55874">
    <property type="entry name" value="ATPase domain of HSP90 chaperone/DNA topoisomerase II/histidine kinase"/>
    <property type="match status" value="1"/>
</dbReference>
<dbReference type="GO" id="GO:0046983">
    <property type="term" value="F:protein dimerization activity"/>
    <property type="evidence" value="ECO:0007669"/>
    <property type="project" value="InterPro"/>
</dbReference>
<dbReference type="InterPro" id="IPR036890">
    <property type="entry name" value="HATPase_C_sf"/>
</dbReference>
<dbReference type="RefSeq" id="WP_099792702.1">
    <property type="nucleotide sequence ID" value="NZ_JBHLYV010000088.1"/>
</dbReference>
<feature type="domain" description="HAMP" evidence="23">
    <location>
        <begin position="197"/>
        <end position="249"/>
    </location>
</feature>
<evidence type="ECO:0000259" key="22">
    <source>
        <dbReference type="PROSITE" id="PS50109"/>
    </source>
</evidence>
<comment type="caution">
    <text evidence="24">The sequence shown here is derived from an EMBL/GenBank/DDBJ whole genome shotgun (WGS) entry which is preliminary data.</text>
</comment>
<dbReference type="GO" id="GO:0046872">
    <property type="term" value="F:metal ion binding"/>
    <property type="evidence" value="ECO:0007669"/>
    <property type="project" value="UniProtKB-KW"/>
</dbReference>
<dbReference type="GO" id="GO:0016020">
    <property type="term" value="C:membrane"/>
    <property type="evidence" value="ECO:0007669"/>
    <property type="project" value="UniProtKB-SubCell"/>
</dbReference>
<evidence type="ECO:0000256" key="4">
    <source>
        <dbReference type="ARBA" id="ARBA00004496"/>
    </source>
</evidence>
<dbReference type="Pfam" id="PF02518">
    <property type="entry name" value="HATPase_c"/>
    <property type="match status" value="1"/>
</dbReference>
<dbReference type="GO" id="GO:0051539">
    <property type="term" value="F:4 iron, 4 sulfur cluster binding"/>
    <property type="evidence" value="ECO:0007669"/>
    <property type="project" value="UniProtKB-KW"/>
</dbReference>
<dbReference type="InterPro" id="IPR011712">
    <property type="entry name" value="Sig_transdc_His_kin_sub3_dim/P"/>
</dbReference>
<comment type="catalytic activity">
    <reaction evidence="1">
        <text>ATP + protein L-histidine = ADP + protein N-phospho-L-histidine.</text>
        <dbReference type="EC" id="2.7.13.3"/>
    </reaction>
</comment>
<dbReference type="InterPro" id="IPR003594">
    <property type="entry name" value="HATPase_dom"/>
</dbReference>
<keyword evidence="9" id="KW-0597">Phosphoprotein</keyword>
<feature type="transmembrane region" description="Helical" evidence="21">
    <location>
        <begin position="15"/>
        <end position="35"/>
    </location>
</feature>
<comment type="function">
    <text evidence="18">Member of the two-component regulatory system NreB/NreC involved in the control of dissimilatory nitrate/nitrite reduction in response to oxygen. NreB functions as a direct oxygen sensor histidine kinase which is autophosphorylated, in the absence of oxygen, probably at the conserved histidine residue, and transfers its phosphate group probably to a conserved aspartate residue of NreC. NreB/NreC activates the expression of the nitrate (narGHJI) and nitrite (nir) reductase operons, as well as the putative nitrate transporter gene narT.</text>
</comment>
<evidence type="ECO:0000256" key="14">
    <source>
        <dbReference type="ARBA" id="ARBA00022840"/>
    </source>
</evidence>
<dbReference type="Gene3D" id="6.10.340.10">
    <property type="match status" value="1"/>
</dbReference>
<keyword evidence="11" id="KW-0479">Metal-binding</keyword>
<evidence type="ECO:0000256" key="18">
    <source>
        <dbReference type="ARBA" id="ARBA00024827"/>
    </source>
</evidence>
<evidence type="ECO:0000256" key="15">
    <source>
        <dbReference type="ARBA" id="ARBA00023004"/>
    </source>
</evidence>
<dbReference type="InterPro" id="IPR003660">
    <property type="entry name" value="HAMP_dom"/>
</dbReference>
<reference evidence="24 25" key="1">
    <citation type="submission" date="2017-10" db="EMBL/GenBank/DDBJ databases">
        <title>Massilia psychrophilum sp. nov., a novel purple-pigmented bacterium isolated from Tianshan glacier, Xinjiang Municipality, China.</title>
        <authorList>
            <person name="Wang H."/>
        </authorList>
    </citation>
    <scope>NUCLEOTIDE SEQUENCE [LARGE SCALE GENOMIC DNA]</scope>
    <source>
        <strain evidence="24 25">JCM 30074</strain>
    </source>
</reference>
<dbReference type="GO" id="GO:0005524">
    <property type="term" value="F:ATP binding"/>
    <property type="evidence" value="ECO:0007669"/>
    <property type="project" value="UniProtKB-KW"/>
</dbReference>
<feature type="coiled-coil region" evidence="20">
    <location>
        <begin position="248"/>
        <end position="282"/>
    </location>
</feature>
<evidence type="ECO:0000256" key="19">
    <source>
        <dbReference type="ARBA" id="ARBA00030800"/>
    </source>
</evidence>
<sequence length="503" mass="55353">MKFLKWTNWSIGTRLVWIGLVPVVLLFCALVPFTYMVRLAEVRAEVVERGKVVATAVAESSEYSLITGNFAELERMSKGFLKTDSSIRLIRVLDNQQREVFRIAAETPPDSSIPVAKSAILRQAPTVDDFGATGEPHVTGPMVGHASQFKPTVIGQAQVSMSAVDVLAVQKKRLYQQTAIALLALAASILIAMILSNTLKRPLATIIGAVNGIRAGRFDTDIAVTSGGEIGDLQASIKEMSISLNESKQSLERKVEERTFALEQSRNEAVKANYEKRKLIQKVNTAVEDERKSISIEIHDQLNATLIAAKLNSERIIHLAQQGPSATASSEIAARAQTIMNLTLELYENARIIVRRLRPEVLDMLGLRGAIEEMIYTYNASHPCCQFEFKENGDCSKLDGGLSITIFRLIQEGLSNVVKHANATQAYVTLKVDETTETVRLTVLDNGIGCNVSHEAEGIGLIGMKERIYPYNGTFQFDSQPGEGTKITICLPLLHERHDDPHP</sequence>
<dbReference type="Proteomes" id="UP000230390">
    <property type="component" value="Unassembled WGS sequence"/>
</dbReference>
<keyword evidence="20" id="KW-0175">Coiled coil</keyword>
<dbReference type="PANTHER" id="PTHR24421:SF10">
    <property type="entry name" value="NITRATE_NITRITE SENSOR PROTEIN NARQ"/>
    <property type="match status" value="1"/>
</dbReference>
<dbReference type="CDD" id="cd06225">
    <property type="entry name" value="HAMP"/>
    <property type="match status" value="1"/>
</dbReference>
<keyword evidence="21" id="KW-1133">Transmembrane helix</keyword>
<dbReference type="InterPro" id="IPR050482">
    <property type="entry name" value="Sensor_HK_TwoCompSys"/>
</dbReference>
<keyword evidence="21" id="KW-0472">Membrane</keyword>
<dbReference type="InterPro" id="IPR004358">
    <property type="entry name" value="Sig_transdc_His_kin-like_C"/>
</dbReference>
<dbReference type="Pfam" id="PF00672">
    <property type="entry name" value="HAMP"/>
    <property type="match status" value="1"/>
</dbReference>
<evidence type="ECO:0000256" key="7">
    <source>
        <dbReference type="ARBA" id="ARBA00022485"/>
    </source>
</evidence>
<keyword evidence="7" id="KW-0004">4Fe-4S</keyword>
<proteinExistence type="predicted"/>
<dbReference type="InterPro" id="IPR005467">
    <property type="entry name" value="His_kinase_dom"/>
</dbReference>
<evidence type="ECO:0000256" key="20">
    <source>
        <dbReference type="SAM" id="Coils"/>
    </source>
</evidence>
<dbReference type="CDD" id="cd16917">
    <property type="entry name" value="HATPase_UhpB-NarQ-NarX-like"/>
    <property type="match status" value="1"/>
</dbReference>
<gene>
    <name evidence="24" type="ORF">CR105_23265</name>
</gene>
<evidence type="ECO:0000256" key="8">
    <source>
        <dbReference type="ARBA" id="ARBA00022490"/>
    </source>
</evidence>
<keyword evidence="12" id="KW-0547">Nucleotide-binding</keyword>
<evidence type="ECO:0000256" key="1">
    <source>
        <dbReference type="ARBA" id="ARBA00000085"/>
    </source>
</evidence>
<keyword evidence="16" id="KW-0902">Two-component regulatory system</keyword>
<keyword evidence="21" id="KW-0812">Transmembrane</keyword>
<evidence type="ECO:0000256" key="12">
    <source>
        <dbReference type="ARBA" id="ARBA00022741"/>
    </source>
</evidence>
<dbReference type="EMBL" id="PDOC01000023">
    <property type="protein sequence ID" value="PIL42654.1"/>
    <property type="molecule type" value="Genomic_DNA"/>
</dbReference>
<keyword evidence="14" id="KW-0067">ATP-binding</keyword>
<dbReference type="SMART" id="SM00387">
    <property type="entry name" value="HATPase_c"/>
    <property type="match status" value="1"/>
</dbReference>
<keyword evidence="25" id="KW-1185">Reference proteome</keyword>
<feature type="transmembrane region" description="Helical" evidence="21">
    <location>
        <begin position="179"/>
        <end position="199"/>
    </location>
</feature>
<dbReference type="Gene3D" id="1.20.5.1930">
    <property type="match status" value="1"/>
</dbReference>
<dbReference type="SMART" id="SM00304">
    <property type="entry name" value="HAMP"/>
    <property type="match status" value="1"/>
</dbReference>
<evidence type="ECO:0000256" key="5">
    <source>
        <dbReference type="ARBA" id="ARBA00012438"/>
    </source>
</evidence>
<dbReference type="SUPFAM" id="SSF158472">
    <property type="entry name" value="HAMP domain-like"/>
    <property type="match status" value="1"/>
</dbReference>
<feature type="domain" description="Histidine kinase" evidence="22">
    <location>
        <begin position="406"/>
        <end position="495"/>
    </location>
</feature>
<protein>
    <recommendedName>
        <fullName evidence="6">Oxygen sensor histidine kinase NreB</fullName>
        <ecNumber evidence="5">2.7.13.3</ecNumber>
    </recommendedName>
    <alternativeName>
        <fullName evidence="19">Nitrogen regulation protein B</fullName>
    </alternativeName>
</protein>
<name>A0A2G8T9H9_9BURK</name>
<evidence type="ECO:0000256" key="13">
    <source>
        <dbReference type="ARBA" id="ARBA00022777"/>
    </source>
</evidence>
<evidence type="ECO:0000313" key="24">
    <source>
        <dbReference type="EMBL" id="PIL42654.1"/>
    </source>
</evidence>
<dbReference type="Pfam" id="PF07730">
    <property type="entry name" value="HisKA_3"/>
    <property type="match status" value="1"/>
</dbReference>
<dbReference type="AlphaFoldDB" id="A0A2G8T9H9"/>
<dbReference type="PROSITE" id="PS50885">
    <property type="entry name" value="HAMP"/>
    <property type="match status" value="1"/>
</dbReference>
<evidence type="ECO:0000256" key="17">
    <source>
        <dbReference type="ARBA" id="ARBA00023014"/>
    </source>
</evidence>
<evidence type="ECO:0000256" key="21">
    <source>
        <dbReference type="SAM" id="Phobius"/>
    </source>
</evidence>
<accession>A0A2G8T9H9</accession>
<keyword evidence="15" id="KW-0408">Iron</keyword>
<keyword evidence="8" id="KW-0963">Cytoplasm</keyword>
<evidence type="ECO:0000256" key="9">
    <source>
        <dbReference type="ARBA" id="ARBA00022553"/>
    </source>
</evidence>
<dbReference type="PRINTS" id="PR00344">
    <property type="entry name" value="BCTRLSENSOR"/>
</dbReference>
<dbReference type="PANTHER" id="PTHR24421">
    <property type="entry name" value="NITRATE/NITRITE SENSOR PROTEIN NARX-RELATED"/>
    <property type="match status" value="1"/>
</dbReference>
<evidence type="ECO:0000256" key="11">
    <source>
        <dbReference type="ARBA" id="ARBA00022723"/>
    </source>
</evidence>
<dbReference type="GO" id="GO:0005737">
    <property type="term" value="C:cytoplasm"/>
    <property type="evidence" value="ECO:0007669"/>
    <property type="project" value="UniProtKB-SubCell"/>
</dbReference>
<comment type="cofactor">
    <cofactor evidence="2">
        <name>[4Fe-4S] cluster</name>
        <dbReference type="ChEBI" id="CHEBI:49883"/>
    </cofactor>
</comment>